<dbReference type="EMBL" id="QGKV02001507">
    <property type="protein sequence ID" value="KAF3528056.1"/>
    <property type="molecule type" value="Genomic_DNA"/>
</dbReference>
<proteinExistence type="predicted"/>
<dbReference type="Proteomes" id="UP000266723">
    <property type="component" value="Unassembled WGS sequence"/>
</dbReference>
<name>A0ABQ7B7A2_BRACR</name>
<accession>A0ABQ7B7A2</accession>
<sequence length="78" mass="8789">MTSRHTRSNAQGPLFMLSNEELPRLEILNRQQPQPSNITMDDHGGQDDLSAAMALMHQQMQQMQQTINTQEAARQAAV</sequence>
<reference evidence="1 2" key="1">
    <citation type="journal article" date="2020" name="BMC Genomics">
        <title>Intraspecific diversification of the crop wild relative Brassica cretica Lam. using demographic model selection.</title>
        <authorList>
            <person name="Kioukis A."/>
            <person name="Michalopoulou V.A."/>
            <person name="Briers L."/>
            <person name="Pirintsos S."/>
            <person name="Studholme D.J."/>
            <person name="Pavlidis P."/>
            <person name="Sarris P.F."/>
        </authorList>
    </citation>
    <scope>NUCLEOTIDE SEQUENCE [LARGE SCALE GENOMIC DNA]</scope>
    <source>
        <strain evidence="2">cv. PFS-1207/04</strain>
    </source>
</reference>
<organism evidence="1 2">
    <name type="scientific">Brassica cretica</name>
    <name type="common">Mustard</name>
    <dbReference type="NCBI Taxonomy" id="69181"/>
    <lineage>
        <taxon>Eukaryota</taxon>
        <taxon>Viridiplantae</taxon>
        <taxon>Streptophyta</taxon>
        <taxon>Embryophyta</taxon>
        <taxon>Tracheophyta</taxon>
        <taxon>Spermatophyta</taxon>
        <taxon>Magnoliopsida</taxon>
        <taxon>eudicotyledons</taxon>
        <taxon>Gunneridae</taxon>
        <taxon>Pentapetalae</taxon>
        <taxon>rosids</taxon>
        <taxon>malvids</taxon>
        <taxon>Brassicales</taxon>
        <taxon>Brassicaceae</taxon>
        <taxon>Brassiceae</taxon>
        <taxon>Brassica</taxon>
    </lineage>
</organism>
<evidence type="ECO:0000313" key="1">
    <source>
        <dbReference type="EMBL" id="KAF3528056.1"/>
    </source>
</evidence>
<evidence type="ECO:0000313" key="2">
    <source>
        <dbReference type="Proteomes" id="UP000266723"/>
    </source>
</evidence>
<comment type="caution">
    <text evidence="1">The sequence shown here is derived from an EMBL/GenBank/DDBJ whole genome shotgun (WGS) entry which is preliminary data.</text>
</comment>
<gene>
    <name evidence="1" type="ORF">DY000_02039959</name>
</gene>
<protein>
    <submittedName>
        <fullName evidence="1">Uncharacterized protein</fullName>
    </submittedName>
</protein>
<keyword evidence="2" id="KW-1185">Reference proteome</keyword>